<evidence type="ECO:0000259" key="8">
    <source>
        <dbReference type="Pfam" id="PF13567"/>
    </source>
</evidence>
<keyword evidence="5 6" id="KW-0472">Membrane</keyword>
<accession>A0A1F6Y4R3</accession>
<dbReference type="NCBIfam" id="TIGR00360">
    <property type="entry name" value="ComEC_N-term"/>
    <property type="match status" value="1"/>
</dbReference>
<feature type="domain" description="DUF4131" evidence="8">
    <location>
        <begin position="29"/>
        <end position="179"/>
    </location>
</feature>
<feature type="transmembrane region" description="Helical" evidence="6">
    <location>
        <begin position="317"/>
        <end position="335"/>
    </location>
</feature>
<evidence type="ECO:0000256" key="3">
    <source>
        <dbReference type="ARBA" id="ARBA00022692"/>
    </source>
</evidence>
<dbReference type="PANTHER" id="PTHR30619:SF1">
    <property type="entry name" value="RECOMBINATION PROTEIN 2"/>
    <property type="match status" value="1"/>
</dbReference>
<feature type="transmembrane region" description="Helical" evidence="6">
    <location>
        <begin position="51"/>
        <end position="69"/>
    </location>
</feature>
<evidence type="ECO:0000256" key="6">
    <source>
        <dbReference type="SAM" id="Phobius"/>
    </source>
</evidence>
<evidence type="ECO:0000256" key="5">
    <source>
        <dbReference type="ARBA" id="ARBA00023136"/>
    </source>
</evidence>
<dbReference type="GO" id="GO:0005886">
    <property type="term" value="C:plasma membrane"/>
    <property type="evidence" value="ECO:0007669"/>
    <property type="project" value="UniProtKB-SubCell"/>
</dbReference>
<organism evidence="9 10">
    <name type="scientific">Candidatus Nomurabacteria bacterium RIFCSPLOWO2_12_FULL_44_11</name>
    <dbReference type="NCBI Taxonomy" id="1801796"/>
    <lineage>
        <taxon>Bacteria</taxon>
        <taxon>Candidatus Nomuraibacteriota</taxon>
    </lineage>
</organism>
<evidence type="ECO:0000256" key="1">
    <source>
        <dbReference type="ARBA" id="ARBA00004651"/>
    </source>
</evidence>
<dbReference type="PANTHER" id="PTHR30619">
    <property type="entry name" value="DNA INTERNALIZATION/COMPETENCE PROTEIN COMEC/REC2"/>
    <property type="match status" value="1"/>
</dbReference>
<dbReference type="Pfam" id="PF13567">
    <property type="entry name" value="DUF4131"/>
    <property type="match status" value="1"/>
</dbReference>
<feature type="transmembrane region" description="Helical" evidence="6">
    <location>
        <begin position="453"/>
        <end position="478"/>
    </location>
</feature>
<dbReference type="Proteomes" id="UP000178645">
    <property type="component" value="Unassembled WGS sequence"/>
</dbReference>
<comment type="subcellular location">
    <subcellularLocation>
        <location evidence="1">Cell membrane</location>
        <topology evidence="1">Multi-pass membrane protein</topology>
    </subcellularLocation>
</comment>
<name>A0A1F6Y4R3_9BACT</name>
<evidence type="ECO:0008006" key="11">
    <source>
        <dbReference type="Google" id="ProtNLM"/>
    </source>
</evidence>
<feature type="transmembrane region" description="Helical" evidence="6">
    <location>
        <begin position="12"/>
        <end position="45"/>
    </location>
</feature>
<gene>
    <name evidence="9" type="ORF">A3G53_00650</name>
</gene>
<feature type="transmembrane region" description="Helical" evidence="6">
    <location>
        <begin position="372"/>
        <end position="389"/>
    </location>
</feature>
<evidence type="ECO:0000259" key="7">
    <source>
        <dbReference type="Pfam" id="PF03772"/>
    </source>
</evidence>
<feature type="transmembrane region" description="Helical" evidence="6">
    <location>
        <begin position="272"/>
        <end position="305"/>
    </location>
</feature>
<feature type="domain" description="ComEC/Rec2-related protein" evidence="7">
    <location>
        <begin position="220"/>
        <end position="483"/>
    </location>
</feature>
<dbReference type="EMBL" id="MFVU01000028">
    <property type="protein sequence ID" value="OGJ01309.1"/>
    <property type="molecule type" value="Genomic_DNA"/>
</dbReference>
<feature type="transmembrane region" description="Helical" evidence="6">
    <location>
        <begin position="395"/>
        <end position="417"/>
    </location>
</feature>
<dbReference type="Pfam" id="PF03772">
    <property type="entry name" value="Competence"/>
    <property type="match status" value="1"/>
</dbReference>
<keyword evidence="3 6" id="KW-0812">Transmembrane</keyword>
<protein>
    <recommendedName>
        <fullName evidence="11">ComEC/Rec2-related protein domain-containing protein</fullName>
    </recommendedName>
</protein>
<evidence type="ECO:0000256" key="4">
    <source>
        <dbReference type="ARBA" id="ARBA00022989"/>
    </source>
</evidence>
<evidence type="ECO:0000313" key="10">
    <source>
        <dbReference type="Proteomes" id="UP000178645"/>
    </source>
</evidence>
<evidence type="ECO:0000313" key="9">
    <source>
        <dbReference type="EMBL" id="OGJ01309.1"/>
    </source>
</evidence>
<keyword evidence="2" id="KW-1003">Cell membrane</keyword>
<feature type="transmembrane region" description="Helical" evidence="6">
    <location>
        <begin position="424"/>
        <end position="441"/>
    </location>
</feature>
<dbReference type="InterPro" id="IPR052159">
    <property type="entry name" value="Competence_DNA_uptake"/>
</dbReference>
<sequence>MQDRIFYSTCFGFAVGVLVRSLIFVNLYVALWLGTIGFLIMLIFLISMNRWGIIFCVFVLTFSLGILRFHMADSSALNSAGILVDKVGEKVSLTGQIIDEPDIRENNQKLTVEAGEGEEKTKILVTTNFSEDFEYGDEINFSGKLEHPENFITDQGKDFDYINYLRKDGIYYVMNYVNIEIVSRGNGNFIKSALFGIKEKFLQKMNLAIGSPENLLMGGLILGEKSAFNESLRQSFVDTGTIHIVALSGYNVTIVAEWFMKLFSFLPQNLGIGMGILAILLFVLMTGGSSTALRAGIMATLVLIARATGRNYDVARALILAGVVMILINPFVLVFDVSFQLSFIATVAVIFFTPRIEKYFMWVTTKFELRDIISVTCAAYIFVLPFILYKMGNLSIVALPANILILPFIPFTMMLGFVTGAVGLIWYGLGIPAGFISYLFLHYELAVVSFLSHIPFASLLIPNFPLILTIAIYAYFIYKLFWRNIKSFFNAEAP</sequence>
<dbReference type="InterPro" id="IPR025405">
    <property type="entry name" value="DUF4131"/>
</dbReference>
<evidence type="ECO:0000256" key="2">
    <source>
        <dbReference type="ARBA" id="ARBA00022475"/>
    </source>
</evidence>
<dbReference type="InterPro" id="IPR004477">
    <property type="entry name" value="ComEC_N"/>
</dbReference>
<reference evidence="9 10" key="1">
    <citation type="journal article" date="2016" name="Nat. Commun.">
        <title>Thousands of microbial genomes shed light on interconnected biogeochemical processes in an aquifer system.</title>
        <authorList>
            <person name="Anantharaman K."/>
            <person name="Brown C.T."/>
            <person name="Hug L.A."/>
            <person name="Sharon I."/>
            <person name="Castelle C.J."/>
            <person name="Probst A.J."/>
            <person name="Thomas B.C."/>
            <person name="Singh A."/>
            <person name="Wilkins M.J."/>
            <person name="Karaoz U."/>
            <person name="Brodie E.L."/>
            <person name="Williams K.H."/>
            <person name="Hubbard S.S."/>
            <person name="Banfield J.F."/>
        </authorList>
    </citation>
    <scope>NUCLEOTIDE SEQUENCE [LARGE SCALE GENOMIC DNA]</scope>
</reference>
<comment type="caution">
    <text evidence="9">The sequence shown here is derived from an EMBL/GenBank/DDBJ whole genome shotgun (WGS) entry which is preliminary data.</text>
</comment>
<dbReference type="AlphaFoldDB" id="A0A1F6Y4R3"/>
<keyword evidence="4 6" id="KW-1133">Transmembrane helix</keyword>
<feature type="transmembrane region" description="Helical" evidence="6">
    <location>
        <begin position="341"/>
        <end position="360"/>
    </location>
</feature>
<proteinExistence type="predicted"/>